<protein>
    <submittedName>
        <fullName evidence="2">Beta-glucoside kinase</fullName>
    </submittedName>
</protein>
<evidence type="ECO:0000256" key="1">
    <source>
        <dbReference type="ARBA" id="ARBA00006479"/>
    </source>
</evidence>
<evidence type="ECO:0000313" key="2">
    <source>
        <dbReference type="EMBL" id="PRY80994.1"/>
    </source>
</evidence>
<dbReference type="OrthoDB" id="9795247at2"/>
<evidence type="ECO:0000313" key="3">
    <source>
        <dbReference type="Proteomes" id="UP000238205"/>
    </source>
</evidence>
<accession>A0A2T0W610</accession>
<dbReference type="CDD" id="cd24152">
    <property type="entry name" value="ASKHA_NBD_ROK-like"/>
    <property type="match status" value="1"/>
</dbReference>
<reference evidence="2 3" key="1">
    <citation type="submission" date="2018-03" db="EMBL/GenBank/DDBJ databases">
        <title>Genomic Encyclopedia of Archaeal and Bacterial Type Strains, Phase II (KMG-II): from individual species to whole genera.</title>
        <authorList>
            <person name="Goeker M."/>
        </authorList>
    </citation>
    <scope>NUCLEOTIDE SEQUENCE [LARGE SCALE GENOMIC DNA]</scope>
    <source>
        <strain evidence="2 3">DSM 13175</strain>
    </source>
</reference>
<dbReference type="InterPro" id="IPR043129">
    <property type="entry name" value="ATPase_NBD"/>
</dbReference>
<gene>
    <name evidence="2" type="ORF">CLV38_1193</name>
</gene>
<dbReference type="Pfam" id="PF00480">
    <property type="entry name" value="ROK"/>
    <property type="match status" value="1"/>
</dbReference>
<keyword evidence="3" id="KW-1185">Reference proteome</keyword>
<keyword evidence="2" id="KW-0418">Kinase</keyword>
<name>A0A2T0W610_9LACT</name>
<dbReference type="PANTHER" id="PTHR18964">
    <property type="entry name" value="ROK (REPRESSOR, ORF, KINASE) FAMILY"/>
    <property type="match status" value="1"/>
</dbReference>
<dbReference type="SUPFAM" id="SSF53067">
    <property type="entry name" value="Actin-like ATPase domain"/>
    <property type="match status" value="1"/>
</dbReference>
<dbReference type="InterPro" id="IPR000600">
    <property type="entry name" value="ROK"/>
</dbReference>
<dbReference type="Proteomes" id="UP000238205">
    <property type="component" value="Unassembled WGS sequence"/>
</dbReference>
<sequence length="299" mass="32729">MAIVCFDIGGTDIKYALISDEGEIQSRGSTPTVQTSTEEFISVLVKKIRNYENRTAISGVGISIPGIVDNRSGQTITAGAIWHLYNKNIKKLLSEHFSYPIHVENDARCALVAEMTSGAAKGLQDVVLMTIGTGIGGAIAFNGEIIYGKDFKTGEFGMMRLDIGHHPDGTMHELASTSALIKSYKEKKFLFPSTLVDAKLIIDEISFERETAELVDEWITYLAAGVFNIAASFNPQKIVIGGGISANQKLLPMLLKKLESNPHWNDYKTAIETAFYKNNAGLIGAYSFFTSSEMKEIQL</sequence>
<dbReference type="PANTHER" id="PTHR18964:SF165">
    <property type="entry name" value="BETA-GLUCOSIDE KINASE"/>
    <property type="match status" value="1"/>
</dbReference>
<proteinExistence type="inferred from homology"/>
<dbReference type="GO" id="GO:0016301">
    <property type="term" value="F:kinase activity"/>
    <property type="evidence" value="ECO:0007669"/>
    <property type="project" value="UniProtKB-KW"/>
</dbReference>
<comment type="caution">
    <text evidence="2">The sequence shown here is derived from an EMBL/GenBank/DDBJ whole genome shotgun (WGS) entry which is preliminary data.</text>
</comment>
<dbReference type="EMBL" id="PVTO01000019">
    <property type="protein sequence ID" value="PRY80994.1"/>
    <property type="molecule type" value="Genomic_DNA"/>
</dbReference>
<keyword evidence="2" id="KW-0808">Transferase</keyword>
<dbReference type="Gene3D" id="3.30.420.40">
    <property type="match status" value="2"/>
</dbReference>
<comment type="similarity">
    <text evidence="1">Belongs to the ROK (NagC/XylR) family.</text>
</comment>
<organism evidence="2 3">
    <name type="scientific">Alkalibacterium olivapovliticus</name>
    <dbReference type="NCBI Taxonomy" id="99907"/>
    <lineage>
        <taxon>Bacteria</taxon>
        <taxon>Bacillati</taxon>
        <taxon>Bacillota</taxon>
        <taxon>Bacilli</taxon>
        <taxon>Lactobacillales</taxon>
        <taxon>Carnobacteriaceae</taxon>
        <taxon>Alkalibacterium</taxon>
    </lineage>
</organism>
<dbReference type="AlphaFoldDB" id="A0A2T0W610"/>
<dbReference type="RefSeq" id="WP_106194571.1">
    <property type="nucleotide sequence ID" value="NZ_PVTO01000019.1"/>
</dbReference>